<dbReference type="Gene3D" id="3.90.550.10">
    <property type="entry name" value="Spore Coat Polysaccharide Biosynthesis Protein SpsA, Chain A"/>
    <property type="match status" value="1"/>
</dbReference>
<proteinExistence type="predicted"/>
<dbReference type="KEGG" id="cohn:KCTCHS21_50840"/>
<sequence length="113" mass="13195">MSTIQVALGQPVEETVIKPEFIKMPEESIDYGIMEKVDDIYVIPCRLGWDYVTLICAKDKAQEVKRLLNELRSQQLEEYLSFFNEMGNEDGKKCISYRNYWAGWFVFSRVIVG</sequence>
<organism evidence="1 2">
    <name type="scientific">Cohnella abietis</name>
    <dbReference type="NCBI Taxonomy" id="2507935"/>
    <lineage>
        <taxon>Bacteria</taxon>
        <taxon>Bacillati</taxon>
        <taxon>Bacillota</taxon>
        <taxon>Bacilli</taxon>
        <taxon>Bacillales</taxon>
        <taxon>Paenibacillaceae</taxon>
        <taxon>Cohnella</taxon>
    </lineage>
</organism>
<accession>A0A3T1DCL3</accession>
<name>A0A3T1DCL3_9BACL</name>
<dbReference type="EMBL" id="AP019400">
    <property type="protein sequence ID" value="BBI35685.1"/>
    <property type="molecule type" value="Genomic_DNA"/>
</dbReference>
<evidence type="ECO:0000313" key="2">
    <source>
        <dbReference type="Proteomes" id="UP000289856"/>
    </source>
</evidence>
<dbReference type="AlphaFoldDB" id="A0A3T1DCL3"/>
<keyword evidence="2" id="KW-1185">Reference proteome</keyword>
<dbReference type="Proteomes" id="UP000289856">
    <property type="component" value="Chromosome"/>
</dbReference>
<evidence type="ECO:0000313" key="1">
    <source>
        <dbReference type="EMBL" id="BBI35685.1"/>
    </source>
</evidence>
<protein>
    <submittedName>
        <fullName evidence="1">Uncharacterized protein</fullName>
    </submittedName>
</protein>
<gene>
    <name evidence="1" type="ORF">KCTCHS21_50840</name>
</gene>
<reference evidence="1 2" key="1">
    <citation type="submission" date="2019-01" db="EMBL/GenBank/DDBJ databases">
        <title>Complete genome sequence of Cohnella hallensis HS21 isolated from Korean fir (Abies koreana) rhizospheric soil.</title>
        <authorList>
            <person name="Jiang L."/>
            <person name="Kang S.W."/>
            <person name="Kim S."/>
            <person name="Jung J."/>
            <person name="Kim C.Y."/>
            <person name="Kim D.H."/>
            <person name="Kim S.W."/>
            <person name="Lee J."/>
        </authorList>
    </citation>
    <scope>NUCLEOTIDE SEQUENCE [LARGE SCALE GENOMIC DNA]</scope>
    <source>
        <strain evidence="1 2">HS21</strain>
    </source>
</reference>
<dbReference type="InterPro" id="IPR029044">
    <property type="entry name" value="Nucleotide-diphossugar_trans"/>
</dbReference>